<dbReference type="PANTHER" id="PTHR43689:SF8">
    <property type="entry name" value="ALPHA_BETA-HYDROLASES SUPERFAMILY PROTEIN"/>
    <property type="match status" value="1"/>
</dbReference>
<feature type="domain" description="AB hydrolase-1" evidence="1">
    <location>
        <begin position="23"/>
        <end position="126"/>
    </location>
</feature>
<name>A0A917MZC0_9BACT</name>
<dbReference type="PANTHER" id="PTHR43689">
    <property type="entry name" value="HYDROLASE"/>
    <property type="match status" value="1"/>
</dbReference>
<dbReference type="InterPro" id="IPR029058">
    <property type="entry name" value="AB_hydrolase_fold"/>
</dbReference>
<organism evidence="2 3">
    <name type="scientific">Filimonas zeae</name>
    <dbReference type="NCBI Taxonomy" id="1737353"/>
    <lineage>
        <taxon>Bacteria</taxon>
        <taxon>Pseudomonadati</taxon>
        <taxon>Bacteroidota</taxon>
        <taxon>Chitinophagia</taxon>
        <taxon>Chitinophagales</taxon>
        <taxon>Chitinophagaceae</taxon>
        <taxon>Filimonas</taxon>
    </lineage>
</organism>
<accession>A0A917MZC0</accession>
<dbReference type="Pfam" id="PF00561">
    <property type="entry name" value="Abhydrolase_1"/>
    <property type="match status" value="1"/>
</dbReference>
<reference evidence="2" key="1">
    <citation type="journal article" date="2014" name="Int. J. Syst. Evol. Microbiol.">
        <title>Complete genome sequence of Corynebacterium casei LMG S-19264T (=DSM 44701T), isolated from a smear-ripened cheese.</title>
        <authorList>
            <consortium name="US DOE Joint Genome Institute (JGI-PGF)"/>
            <person name="Walter F."/>
            <person name="Albersmeier A."/>
            <person name="Kalinowski J."/>
            <person name="Ruckert C."/>
        </authorList>
    </citation>
    <scope>NUCLEOTIDE SEQUENCE</scope>
    <source>
        <strain evidence="2">CGMCC 1.15290</strain>
    </source>
</reference>
<dbReference type="SUPFAM" id="SSF53474">
    <property type="entry name" value="alpha/beta-Hydrolases"/>
    <property type="match status" value="1"/>
</dbReference>
<reference evidence="2" key="2">
    <citation type="submission" date="2020-09" db="EMBL/GenBank/DDBJ databases">
        <authorList>
            <person name="Sun Q."/>
            <person name="Zhou Y."/>
        </authorList>
    </citation>
    <scope>NUCLEOTIDE SEQUENCE</scope>
    <source>
        <strain evidence="2">CGMCC 1.15290</strain>
    </source>
</reference>
<dbReference type="Gene3D" id="3.40.50.1820">
    <property type="entry name" value="alpha/beta hydrolase"/>
    <property type="match status" value="1"/>
</dbReference>
<dbReference type="EMBL" id="BMIB01000006">
    <property type="protein sequence ID" value="GGH81407.1"/>
    <property type="molecule type" value="Genomic_DNA"/>
</dbReference>
<dbReference type="AlphaFoldDB" id="A0A917MZC0"/>
<evidence type="ECO:0000313" key="3">
    <source>
        <dbReference type="Proteomes" id="UP000627292"/>
    </source>
</evidence>
<evidence type="ECO:0000259" key="1">
    <source>
        <dbReference type="Pfam" id="PF00561"/>
    </source>
</evidence>
<protein>
    <recommendedName>
        <fullName evidence="1">AB hydrolase-1 domain-containing protein</fullName>
    </recommendedName>
</protein>
<gene>
    <name evidence="2" type="ORF">GCM10011379_53750</name>
</gene>
<proteinExistence type="predicted"/>
<dbReference type="Proteomes" id="UP000627292">
    <property type="component" value="Unassembled WGS sequence"/>
</dbReference>
<sequence>MELFIQYRQSRIFCRKMGTGPELVFCFHGYGECCDTFNALAASLEHTHTVYAFDLPLHGKTIWNEGPTCTPGMWQEILQQCNPDQRPVTLLGYSIGGRIALSMYQRYASSYKKLVLIAPDGLHVNFWYWFSTQTRVGNRIFKHTVEKPGWIFALVGIAYKTRLVNKAMYKIAHHYIDDADQRKHLYARWTVLRRFTPRLSIIQAAIQARGTAVRMLFGKYDNVIPSRNGYKFAAPIPEQAIMEVAVAGHQLLKDKHLPLITRLVVE</sequence>
<evidence type="ECO:0000313" key="2">
    <source>
        <dbReference type="EMBL" id="GGH81407.1"/>
    </source>
</evidence>
<comment type="caution">
    <text evidence="2">The sequence shown here is derived from an EMBL/GenBank/DDBJ whole genome shotgun (WGS) entry which is preliminary data.</text>
</comment>
<dbReference type="InterPro" id="IPR000073">
    <property type="entry name" value="AB_hydrolase_1"/>
</dbReference>
<keyword evidence="3" id="KW-1185">Reference proteome</keyword>
<dbReference type="RefSeq" id="WP_188958470.1">
    <property type="nucleotide sequence ID" value="NZ_BMIB01000006.1"/>
</dbReference>